<keyword evidence="2" id="KW-1185">Reference proteome</keyword>
<evidence type="ECO:0000313" key="3">
    <source>
        <dbReference type="WBParaSite" id="TMUE_1000004899.1"/>
    </source>
</evidence>
<protein>
    <submittedName>
        <fullName evidence="3">Uncharacterized protein</fullName>
    </submittedName>
</protein>
<dbReference type="AlphaFoldDB" id="A0A5S6QCH9"/>
<sequence length="238" mass="26070">MGANSRAKGTPRHLRSPLAFGKNGIPRGASGKFAKAIRLLPLRCHAVGWKVTAVFEVESATKAAFLCNHPEARSTNSPTRLALALNKAVSSAMAVVVAYCRDGMEKLSRDVNSSRLSALRPVLEFRATIVPPLRMGTQARENRPKLSAAMGKSASKANSSTLQLIQAKAPTATAASTGEEPFKFVKFQRTNREIQRHQNLVNKFQLEKGTPAFRPRINRLAGGQQARRKRSFALELRR</sequence>
<dbReference type="WBParaSite" id="TMUE_1000004899.1">
    <property type="protein sequence ID" value="TMUE_1000004899.1"/>
    <property type="gene ID" value="WBGene00299141"/>
</dbReference>
<evidence type="ECO:0000256" key="1">
    <source>
        <dbReference type="SAM" id="MobiDB-lite"/>
    </source>
</evidence>
<evidence type="ECO:0000313" key="2">
    <source>
        <dbReference type="Proteomes" id="UP000046395"/>
    </source>
</evidence>
<accession>A0A5S6QCH9</accession>
<dbReference type="Proteomes" id="UP000046395">
    <property type="component" value="Unassembled WGS sequence"/>
</dbReference>
<name>A0A5S6QCH9_TRIMR</name>
<reference evidence="3" key="1">
    <citation type="submission" date="2019-12" db="UniProtKB">
        <authorList>
            <consortium name="WormBaseParasite"/>
        </authorList>
    </citation>
    <scope>IDENTIFICATION</scope>
</reference>
<proteinExistence type="predicted"/>
<feature type="region of interest" description="Disordered" evidence="1">
    <location>
        <begin position="1"/>
        <end position="21"/>
    </location>
</feature>
<organism evidence="2 3">
    <name type="scientific">Trichuris muris</name>
    <name type="common">Mouse whipworm</name>
    <dbReference type="NCBI Taxonomy" id="70415"/>
    <lineage>
        <taxon>Eukaryota</taxon>
        <taxon>Metazoa</taxon>
        <taxon>Ecdysozoa</taxon>
        <taxon>Nematoda</taxon>
        <taxon>Enoplea</taxon>
        <taxon>Dorylaimia</taxon>
        <taxon>Trichinellida</taxon>
        <taxon>Trichuridae</taxon>
        <taxon>Trichuris</taxon>
    </lineage>
</organism>